<dbReference type="RefSeq" id="WP_020197725.1">
    <property type="nucleotide sequence ID" value="NZ_BAOH01000138.1"/>
</dbReference>
<comment type="caution">
    <text evidence="4">The sequence shown here is derived from an EMBL/GenBank/DDBJ whole genome shotgun (WGS) entry which is preliminary data.</text>
</comment>
<evidence type="ECO:0000256" key="1">
    <source>
        <dbReference type="ARBA" id="ARBA00008779"/>
    </source>
</evidence>
<dbReference type="InterPro" id="IPR017850">
    <property type="entry name" value="Alkaline_phosphatase_core_sf"/>
</dbReference>
<sequence>MDVFKTTLTVSSLLAPCLTSAQAIDRTQLPVADIEPQTYDQLDVRDVKRPAIVHRVSAPNDAPNVLVILLDDVGFSQASLFGGAVEMPTLDALAEQGLIYNQFHTTGVSSATRTALLTGRNHHQNNMGSIAETSTAFPGNTGARPNYIAALPKILKYNGYSTAMFGKNHEIPPWETGSAANQRLWPTQIGFDKFYGFFGGETDQFQPVLIDGNTRIKTPRKENYHFTTDMTNQTIQWLNMQHSYNADKPFFAYYAPGAAHAPHQAPKEWIDKFKGQFSMGWDKLRQETFERQKASGIIPKDTILPPMPERVPRWDSLTKDEKRIFERQMEVYAGFLAHTDHEIGRVIDTLKKNGEFDNTLIFYIVGDNGASGEGNRNGSFNSLAFYNGVEEDPQYVLDNIDKLGGPDSFGHYAAGWSIAGDTPFVWMKGMASDYGGTRNGMVVSWPKGIKQGENNIREEWSHVIDITPTVLDAAKLPQPKVVDGIKQIPISGVSFSKTFTNSNATDQHRTQYFELGGNRAVYHDGWLARVLHFPVWEDSKKFSTLQEDKWELFDTRKDWSLATDLAKSNPKKLEEMKKLFDKEAEVNHVYPIDDRTFERMNAEIAGRPDALFGKKSLTLYEGAKGIPENSFLNIKNKSFDIVAKVSTDDVADTHGVIIAQGGNFGGWTLYVKDGVPTFEYNWLTYEYTKLTGSKLQAGDNDITVKFRYDEDGVGGKGNIAGTGKGGNAYLYVNDKLVTKKVIPNTNSRLYSLDDGVGIGEDEGGAVSRDYQAPFEFNQHIESVTTSLIE</sequence>
<evidence type="ECO:0000259" key="3">
    <source>
        <dbReference type="Pfam" id="PF00884"/>
    </source>
</evidence>
<evidence type="ECO:0000313" key="4">
    <source>
        <dbReference type="EMBL" id="KIF54350.1"/>
    </source>
</evidence>
<gene>
    <name evidence="4" type="ORF">H735_04710</name>
</gene>
<protein>
    <submittedName>
        <fullName evidence="4">Arylsulfatase</fullName>
    </submittedName>
</protein>
<dbReference type="Gene3D" id="3.40.720.10">
    <property type="entry name" value="Alkaline Phosphatase, subunit A"/>
    <property type="match status" value="1"/>
</dbReference>
<dbReference type="AlphaFoldDB" id="A0A0C1ZB34"/>
<feature type="modified residue" description="3-oxoalanine (Ser)" evidence="2">
    <location>
        <position position="109"/>
    </location>
</feature>
<dbReference type="PATRIC" id="fig|1229493.5.peg.5873"/>
<accession>A0A0C1ZB34</accession>
<dbReference type="Gene3D" id="3.30.1120.10">
    <property type="match status" value="1"/>
</dbReference>
<evidence type="ECO:0000313" key="5">
    <source>
        <dbReference type="Proteomes" id="UP000031586"/>
    </source>
</evidence>
<dbReference type="Pfam" id="PF00884">
    <property type="entry name" value="Sulfatase"/>
    <property type="match status" value="1"/>
</dbReference>
<dbReference type="Proteomes" id="UP000031586">
    <property type="component" value="Unassembled WGS sequence"/>
</dbReference>
<comment type="similarity">
    <text evidence="1">Belongs to the sulfatase family.</text>
</comment>
<proteinExistence type="inferred from homology"/>
<dbReference type="PANTHER" id="PTHR42693">
    <property type="entry name" value="ARYLSULFATASE FAMILY MEMBER"/>
    <property type="match status" value="1"/>
</dbReference>
<comment type="PTM">
    <text evidence="2">The conversion to 3-oxoalanine (also known as C-formylglycine, FGly), of a serine or cysteine residue in prokaryotes and of a cysteine residue in eukaryotes, is critical for catalytic activity.</text>
</comment>
<dbReference type="PANTHER" id="PTHR42693:SF43">
    <property type="entry name" value="BLL2667 PROTEIN"/>
    <property type="match status" value="1"/>
</dbReference>
<feature type="domain" description="Sulfatase N-terminal" evidence="3">
    <location>
        <begin position="63"/>
        <end position="474"/>
    </location>
</feature>
<reference evidence="4 5" key="1">
    <citation type="submission" date="2014-07" db="EMBL/GenBank/DDBJ databases">
        <title>Unique and conserved regions in Vibrio harveyi and related species in comparison with the shrimp pathogen Vibrio harveyi CAIM 1792.</title>
        <authorList>
            <person name="Espinoza-Valles I."/>
            <person name="Vora G."/>
            <person name="Leekitcharoenphon P."/>
            <person name="Ussery D."/>
            <person name="Hoj L."/>
            <person name="Gomez-Gil B."/>
        </authorList>
    </citation>
    <scope>NUCLEOTIDE SEQUENCE [LARGE SCALE GENOMIC DNA]</scope>
    <source>
        <strain evidence="5">CAIM 1854 / LMG 25443</strain>
    </source>
</reference>
<dbReference type="InterPro" id="IPR050738">
    <property type="entry name" value="Sulfatase"/>
</dbReference>
<dbReference type="SUPFAM" id="SSF53649">
    <property type="entry name" value="Alkaline phosphatase-like"/>
    <property type="match status" value="1"/>
</dbReference>
<dbReference type="InterPro" id="IPR000917">
    <property type="entry name" value="Sulfatase_N"/>
</dbReference>
<name>A0A0C1ZB34_9VIBR</name>
<evidence type="ECO:0000256" key="2">
    <source>
        <dbReference type="PIRSR" id="PIRSR600917-52"/>
    </source>
</evidence>
<organism evidence="4 5">
    <name type="scientific">Vibrio owensii CAIM 1854 = LMG 25443</name>
    <dbReference type="NCBI Taxonomy" id="1229493"/>
    <lineage>
        <taxon>Bacteria</taxon>
        <taxon>Pseudomonadati</taxon>
        <taxon>Pseudomonadota</taxon>
        <taxon>Gammaproteobacteria</taxon>
        <taxon>Vibrionales</taxon>
        <taxon>Vibrionaceae</taxon>
        <taxon>Vibrio</taxon>
    </lineage>
</organism>
<dbReference type="EMBL" id="JPRD01000008">
    <property type="protein sequence ID" value="KIF54350.1"/>
    <property type="molecule type" value="Genomic_DNA"/>
</dbReference>
<dbReference type="CDD" id="cd16025">
    <property type="entry name" value="PAS_like"/>
    <property type="match status" value="1"/>
</dbReference>